<keyword evidence="4" id="KW-1185">Reference proteome</keyword>
<name>A0ABY7UKS1_9CORY</name>
<reference evidence="3 4" key="1">
    <citation type="submission" date="2020-10" db="EMBL/GenBank/DDBJ databases">
        <title>Complete genome sequence of Corynebacterium jeddahense DSM 45997, type strain of Corynebacterium jeddahense.</title>
        <authorList>
            <person name="Busche T."/>
            <person name="Kalinowski J."/>
            <person name="Ruckert C."/>
        </authorList>
    </citation>
    <scope>NUCLEOTIDE SEQUENCE [LARGE SCALE GENOMIC DNA]</scope>
    <source>
        <strain evidence="3 4">DSM 45997</strain>
    </source>
</reference>
<proteinExistence type="predicted"/>
<dbReference type="Proteomes" id="UP001218071">
    <property type="component" value="Chromosome"/>
</dbReference>
<dbReference type="InterPro" id="IPR036736">
    <property type="entry name" value="ACP-like_sf"/>
</dbReference>
<accession>A0ABY7UKS1</accession>
<dbReference type="EMBL" id="CP063194">
    <property type="protein sequence ID" value="WCZ39325.1"/>
    <property type="molecule type" value="Genomic_DNA"/>
</dbReference>
<gene>
    <name evidence="3" type="ORF">CJEDD_08680</name>
</gene>
<dbReference type="PROSITE" id="PS50075">
    <property type="entry name" value="CARRIER"/>
    <property type="match status" value="1"/>
</dbReference>
<dbReference type="Pfam" id="PF00550">
    <property type="entry name" value="PP-binding"/>
    <property type="match status" value="1"/>
</dbReference>
<evidence type="ECO:0000256" key="1">
    <source>
        <dbReference type="SAM" id="MobiDB-lite"/>
    </source>
</evidence>
<feature type="region of interest" description="Disordered" evidence="1">
    <location>
        <begin position="1"/>
        <end position="27"/>
    </location>
</feature>
<organism evidence="3 4">
    <name type="scientific">Corynebacterium jeddahense</name>
    <dbReference type="NCBI Taxonomy" id="1414719"/>
    <lineage>
        <taxon>Bacteria</taxon>
        <taxon>Bacillati</taxon>
        <taxon>Actinomycetota</taxon>
        <taxon>Actinomycetes</taxon>
        <taxon>Mycobacteriales</taxon>
        <taxon>Corynebacteriaceae</taxon>
        <taxon>Corynebacterium</taxon>
    </lineage>
</organism>
<dbReference type="InterPro" id="IPR009081">
    <property type="entry name" value="PP-bd_ACP"/>
</dbReference>
<evidence type="ECO:0000313" key="3">
    <source>
        <dbReference type="EMBL" id="WCZ39325.1"/>
    </source>
</evidence>
<protein>
    <submittedName>
        <fullName evidence="3">Acyl carrier protein</fullName>
    </submittedName>
</protein>
<evidence type="ECO:0000313" key="4">
    <source>
        <dbReference type="Proteomes" id="UP001218071"/>
    </source>
</evidence>
<evidence type="ECO:0000259" key="2">
    <source>
        <dbReference type="PROSITE" id="PS50075"/>
    </source>
</evidence>
<dbReference type="RefSeq" id="WP_042409657.1">
    <property type="nucleotide sequence ID" value="NZ_CBYN010000133.1"/>
</dbReference>
<dbReference type="SUPFAM" id="SSF47336">
    <property type="entry name" value="ACP-like"/>
    <property type="match status" value="1"/>
</dbReference>
<sequence>MELSQRLDLGGLELGGEGGEDKAPSSGDVFGRLAELVDTLGGSDITPTTRLDEAGLTSLDRIELAVRIEEEFAVRIDEHVYATHDTAGELARYIEEQQ</sequence>
<dbReference type="Gene3D" id="1.10.1200.10">
    <property type="entry name" value="ACP-like"/>
    <property type="match status" value="1"/>
</dbReference>
<feature type="domain" description="Carrier" evidence="2">
    <location>
        <begin position="23"/>
        <end position="98"/>
    </location>
</feature>